<accession>A0AAN7H8E9</accession>
<keyword evidence="1" id="KW-0732">Signal</keyword>
<comment type="caution">
    <text evidence="2">The sequence shown here is derived from an EMBL/GenBank/DDBJ whole genome shotgun (WGS) entry which is preliminary data.</text>
</comment>
<name>A0AAN7H8E9_9PEZI</name>
<dbReference type="Proteomes" id="UP001303760">
    <property type="component" value="Unassembled WGS sequence"/>
</dbReference>
<organism evidence="2 3">
    <name type="scientific">Achaetomium macrosporum</name>
    <dbReference type="NCBI Taxonomy" id="79813"/>
    <lineage>
        <taxon>Eukaryota</taxon>
        <taxon>Fungi</taxon>
        <taxon>Dikarya</taxon>
        <taxon>Ascomycota</taxon>
        <taxon>Pezizomycotina</taxon>
        <taxon>Sordariomycetes</taxon>
        <taxon>Sordariomycetidae</taxon>
        <taxon>Sordariales</taxon>
        <taxon>Chaetomiaceae</taxon>
        <taxon>Achaetomium</taxon>
    </lineage>
</organism>
<proteinExistence type="predicted"/>
<dbReference type="AlphaFoldDB" id="A0AAN7H8E9"/>
<keyword evidence="3" id="KW-1185">Reference proteome</keyword>
<dbReference type="SUPFAM" id="SSF54427">
    <property type="entry name" value="NTF2-like"/>
    <property type="match status" value="1"/>
</dbReference>
<dbReference type="EMBL" id="MU860300">
    <property type="protein sequence ID" value="KAK4235067.1"/>
    <property type="molecule type" value="Genomic_DNA"/>
</dbReference>
<sequence>MRLLSCLAAFIAAPLSAVAIPTSNATIAGQPTVLLFTRQMRAPPPCTEARFAAFVEAFVGKSKNITKTFEYIAEDYINHNPMTRNGSAAAWSILSPIWQNIQHTYLRSTIKGNMSWVNYRAGGIGEVVDRFQWEASCIAEHWDQGEQYPSS</sequence>
<dbReference type="Gene3D" id="3.10.450.50">
    <property type="match status" value="1"/>
</dbReference>
<evidence type="ECO:0000313" key="3">
    <source>
        <dbReference type="Proteomes" id="UP001303760"/>
    </source>
</evidence>
<feature type="signal peptide" evidence="1">
    <location>
        <begin position="1"/>
        <end position="19"/>
    </location>
</feature>
<reference evidence="2" key="2">
    <citation type="submission" date="2023-05" db="EMBL/GenBank/DDBJ databases">
        <authorList>
            <consortium name="Lawrence Berkeley National Laboratory"/>
            <person name="Steindorff A."/>
            <person name="Hensen N."/>
            <person name="Bonometti L."/>
            <person name="Westerberg I."/>
            <person name="Brannstrom I.O."/>
            <person name="Guillou S."/>
            <person name="Cros-Aarteil S."/>
            <person name="Calhoun S."/>
            <person name="Haridas S."/>
            <person name="Kuo A."/>
            <person name="Mondo S."/>
            <person name="Pangilinan J."/>
            <person name="Riley R."/>
            <person name="Labutti K."/>
            <person name="Andreopoulos B."/>
            <person name="Lipzen A."/>
            <person name="Chen C."/>
            <person name="Yanf M."/>
            <person name="Daum C."/>
            <person name="Ng V."/>
            <person name="Clum A."/>
            <person name="Ohm R."/>
            <person name="Martin F."/>
            <person name="Silar P."/>
            <person name="Natvig D."/>
            <person name="Lalanne C."/>
            <person name="Gautier V."/>
            <person name="Ament-Velasquez S.L."/>
            <person name="Kruys A."/>
            <person name="Hutchinson M.I."/>
            <person name="Powell A.J."/>
            <person name="Barry K."/>
            <person name="Miller A.N."/>
            <person name="Grigoriev I.V."/>
            <person name="Debuchy R."/>
            <person name="Gladieux P."/>
            <person name="Thoren M.H."/>
            <person name="Johannesson H."/>
        </authorList>
    </citation>
    <scope>NUCLEOTIDE SEQUENCE</scope>
    <source>
        <strain evidence="2">CBS 532.94</strain>
    </source>
</reference>
<feature type="chain" id="PRO_5042841731" evidence="1">
    <location>
        <begin position="20"/>
        <end position="151"/>
    </location>
</feature>
<evidence type="ECO:0000256" key="1">
    <source>
        <dbReference type="SAM" id="SignalP"/>
    </source>
</evidence>
<dbReference type="InterPro" id="IPR032710">
    <property type="entry name" value="NTF2-like_dom_sf"/>
</dbReference>
<evidence type="ECO:0000313" key="2">
    <source>
        <dbReference type="EMBL" id="KAK4235067.1"/>
    </source>
</evidence>
<protein>
    <submittedName>
        <fullName evidence="2">Uncharacterized protein</fullName>
    </submittedName>
</protein>
<gene>
    <name evidence="2" type="ORF">C8A03DRAFT_46711</name>
</gene>
<reference evidence="2" key="1">
    <citation type="journal article" date="2023" name="Mol. Phylogenet. Evol.">
        <title>Genome-scale phylogeny and comparative genomics of the fungal order Sordariales.</title>
        <authorList>
            <person name="Hensen N."/>
            <person name="Bonometti L."/>
            <person name="Westerberg I."/>
            <person name="Brannstrom I.O."/>
            <person name="Guillou S."/>
            <person name="Cros-Aarteil S."/>
            <person name="Calhoun S."/>
            <person name="Haridas S."/>
            <person name="Kuo A."/>
            <person name="Mondo S."/>
            <person name="Pangilinan J."/>
            <person name="Riley R."/>
            <person name="LaButti K."/>
            <person name="Andreopoulos B."/>
            <person name="Lipzen A."/>
            <person name="Chen C."/>
            <person name="Yan M."/>
            <person name="Daum C."/>
            <person name="Ng V."/>
            <person name="Clum A."/>
            <person name="Steindorff A."/>
            <person name="Ohm R.A."/>
            <person name="Martin F."/>
            <person name="Silar P."/>
            <person name="Natvig D.O."/>
            <person name="Lalanne C."/>
            <person name="Gautier V."/>
            <person name="Ament-Velasquez S.L."/>
            <person name="Kruys A."/>
            <person name="Hutchinson M.I."/>
            <person name="Powell A.J."/>
            <person name="Barry K."/>
            <person name="Miller A.N."/>
            <person name="Grigoriev I.V."/>
            <person name="Debuchy R."/>
            <person name="Gladieux P."/>
            <person name="Hiltunen Thoren M."/>
            <person name="Johannesson H."/>
        </authorList>
    </citation>
    <scope>NUCLEOTIDE SEQUENCE</scope>
    <source>
        <strain evidence="2">CBS 532.94</strain>
    </source>
</reference>